<dbReference type="EMBL" id="VIBQ01000089">
    <property type="protein sequence ID" value="KAB8698111.1"/>
    <property type="molecule type" value="Genomic_DNA"/>
</dbReference>
<dbReference type="AlphaFoldDB" id="A0A5N6L3R4"/>
<reference evidence="1 2" key="1">
    <citation type="submission" date="2019-06" db="EMBL/GenBank/DDBJ databases">
        <title>A chromosomal-level reference genome of Carpinus fangiana (Coryloideae, Betulaceae).</title>
        <authorList>
            <person name="Yang X."/>
            <person name="Wang Z."/>
            <person name="Zhang L."/>
            <person name="Hao G."/>
            <person name="Liu J."/>
            <person name="Yang Y."/>
        </authorList>
    </citation>
    <scope>NUCLEOTIDE SEQUENCE [LARGE SCALE GENOMIC DNA]</scope>
    <source>
        <strain evidence="1">Cfa_2016G</strain>
        <tissue evidence="1">Leaf</tissue>
    </source>
</reference>
<organism evidence="1 2">
    <name type="scientific">Carpinus fangiana</name>
    <dbReference type="NCBI Taxonomy" id="176857"/>
    <lineage>
        <taxon>Eukaryota</taxon>
        <taxon>Viridiplantae</taxon>
        <taxon>Streptophyta</taxon>
        <taxon>Embryophyta</taxon>
        <taxon>Tracheophyta</taxon>
        <taxon>Spermatophyta</taxon>
        <taxon>Magnoliopsida</taxon>
        <taxon>eudicotyledons</taxon>
        <taxon>Gunneridae</taxon>
        <taxon>Pentapetalae</taxon>
        <taxon>rosids</taxon>
        <taxon>fabids</taxon>
        <taxon>Fagales</taxon>
        <taxon>Betulaceae</taxon>
        <taxon>Carpinus</taxon>
    </lineage>
</organism>
<evidence type="ECO:0000313" key="1">
    <source>
        <dbReference type="EMBL" id="KAB8698111.1"/>
    </source>
</evidence>
<proteinExistence type="predicted"/>
<dbReference type="Proteomes" id="UP000327013">
    <property type="component" value="Unassembled WGS sequence"/>
</dbReference>
<accession>A0A5N6L3R4</accession>
<name>A0A5N6L3R4_9ROSI</name>
<keyword evidence="2" id="KW-1185">Reference proteome</keyword>
<evidence type="ECO:0000313" key="2">
    <source>
        <dbReference type="Proteomes" id="UP000327013"/>
    </source>
</evidence>
<protein>
    <submittedName>
        <fullName evidence="1">Uncharacterized protein</fullName>
    </submittedName>
</protein>
<gene>
    <name evidence="1" type="ORF">FH972_026361</name>
</gene>
<comment type="caution">
    <text evidence="1">The sequence shown here is derived from an EMBL/GenBank/DDBJ whole genome shotgun (WGS) entry which is preliminary data.</text>
</comment>
<sequence>MELPYIPFRTFVSKTAPLRMSQKPLPPMPAKSQHRRASSVYSQCLPPHSAMTLPTSVADSLRITNALLETVEFSRSTSCLPEQHPVTPPLLEAKVYRPPNASSSSLSSHSDSEINFPLPAVYLEAGTYSPSLQVFSLSSANSSINENHLCEDEDQAAGSPPELLHAPLGTGKLCHASRATAQSAGSSPLARAASTERFSTFFQRPATLRSPRVDARSREGGDGLAALGPMEVVAAPLEPERRGARARSERRKGLYGKGLGIGVSVGSSIRALGQLGGEEVRAERRREEMKQRIRLVGTVDPSSVSFKVVDLPARD</sequence>